<dbReference type="SMART" id="SM00360">
    <property type="entry name" value="RRM"/>
    <property type="match status" value="1"/>
</dbReference>
<feature type="compositionally biased region" description="Basic residues" evidence="2">
    <location>
        <begin position="91"/>
        <end position="103"/>
    </location>
</feature>
<gene>
    <name evidence="4" type="primary">NOP12</name>
    <name evidence="4" type="ORF">VKT23_006386</name>
</gene>
<dbReference type="Gene3D" id="3.30.70.330">
    <property type="match status" value="1"/>
</dbReference>
<evidence type="ECO:0000313" key="4">
    <source>
        <dbReference type="EMBL" id="KAK7464220.1"/>
    </source>
</evidence>
<dbReference type="PROSITE" id="PS50102">
    <property type="entry name" value="RRM"/>
    <property type="match status" value="1"/>
</dbReference>
<evidence type="ECO:0000256" key="2">
    <source>
        <dbReference type="SAM" id="MobiDB-lite"/>
    </source>
</evidence>
<feature type="compositionally biased region" description="Basic and acidic residues" evidence="2">
    <location>
        <begin position="77"/>
        <end position="89"/>
    </location>
</feature>
<comment type="caution">
    <text evidence="4">The sequence shown here is derived from an EMBL/GenBank/DDBJ whole genome shotgun (WGS) entry which is preliminary data.</text>
</comment>
<feature type="region of interest" description="Disordered" evidence="2">
    <location>
        <begin position="237"/>
        <end position="316"/>
    </location>
</feature>
<dbReference type="SUPFAM" id="SSF54928">
    <property type="entry name" value="RNA-binding domain, RBD"/>
    <property type="match status" value="2"/>
</dbReference>
<evidence type="ECO:0000259" key="3">
    <source>
        <dbReference type="PROSITE" id="PS50102"/>
    </source>
</evidence>
<dbReference type="InterPro" id="IPR012677">
    <property type="entry name" value="Nucleotide-bd_a/b_plait_sf"/>
</dbReference>
<feature type="compositionally biased region" description="Basic and acidic residues" evidence="2">
    <location>
        <begin position="742"/>
        <end position="752"/>
    </location>
</feature>
<feature type="compositionally biased region" description="Basic and acidic residues" evidence="2">
    <location>
        <begin position="660"/>
        <end position="677"/>
    </location>
</feature>
<sequence>MSLSSVLLSNSKKKSKNIDSELDALFKSSAKLPATKPKHITEERPASETSPKSLKRKHDVVQPDSSTATVKRAKATAKAEKPKKADSPAKLKNKPKEKKRKAKKQVEEDEDEDVQEEEEEEEDNSDLENAYLRSRTKSIKSAGEDEEEEDNDKMQVDEVEGSEEDDADALPPQHESLSSKKGKGKDKSKPKRKEKYIPDGETPVQRDARTIFIGNLSLEVAQKKSHLKALQRHILSLIPSPPNSSAKPKIESTRFRSVPFSVPTSRLPDSDEDDDSGGKKAKNSRQHEIDRSSSWKKSKSQSKDAEESSKEEKKFLTPAQKKKIAFINQDFHSSADACHAYIVFAHPHPHPHPHPTNPNIPLPPPVMDPYTAAKLAKEACDGSMFMERAIRVDIVAKSTLPSTATGDGGGLGLKALKETEQIIKNDVDPKRCVFVGNLDFESREEDLRVFFEGVISGILGPRVGDGEDGMKTNEKKGEEKEEEEEEGQSEEDEGESDEDEEEDESGTDADDESEESDADSQKKAKVKSAKQARAVESKQGRWVTRVRIIRDKDTQLGKGFAYVQFATRECVDEVLTLEPTQLKFAKRKLRVERCKTLPGGRSRVKVSSSTGKDKDKGQSAGKGRGKGNEKSKAKGPSTSRPGPVSVPKGDPSLGQKLAHLSKEERKAAKAADADRMARRLAKKKARMAMATGASGKGDAVKVHGKERSRERKTRSSVGVKGKGVKGHGAGSAAKNKSKKKSERSLEKRNVKK</sequence>
<dbReference type="PANTHER" id="PTHR35711:SF1">
    <property type="entry name" value="ECTODERMAL, ISOFORM F"/>
    <property type="match status" value="1"/>
</dbReference>
<feature type="region of interest" description="Disordered" evidence="2">
    <location>
        <begin position="27"/>
        <end position="207"/>
    </location>
</feature>
<evidence type="ECO:0000256" key="1">
    <source>
        <dbReference type="PROSITE-ProRule" id="PRU00176"/>
    </source>
</evidence>
<feature type="compositionally biased region" description="Basic and acidic residues" evidence="2">
    <location>
        <begin position="301"/>
        <end position="315"/>
    </location>
</feature>
<dbReference type="InterPro" id="IPR035979">
    <property type="entry name" value="RBD_domain_sf"/>
</dbReference>
<dbReference type="PANTHER" id="PTHR35711">
    <property type="entry name" value="EXPRESSED PROTEIN"/>
    <property type="match status" value="1"/>
</dbReference>
<keyword evidence="1" id="KW-0694">RNA-binding</keyword>
<feature type="compositionally biased region" description="Acidic residues" evidence="2">
    <location>
        <begin position="107"/>
        <end position="126"/>
    </location>
</feature>
<dbReference type="InterPro" id="IPR000504">
    <property type="entry name" value="RRM_dom"/>
</dbReference>
<proteinExistence type="predicted"/>
<accession>A0ABR1JS03</accession>
<feature type="compositionally biased region" description="Basic and acidic residues" evidence="2">
    <location>
        <begin position="698"/>
        <end position="709"/>
    </location>
</feature>
<dbReference type="EMBL" id="JBANRG010000008">
    <property type="protein sequence ID" value="KAK7464220.1"/>
    <property type="molecule type" value="Genomic_DNA"/>
</dbReference>
<feature type="compositionally biased region" description="Acidic residues" evidence="2">
    <location>
        <begin position="144"/>
        <end position="168"/>
    </location>
</feature>
<feature type="compositionally biased region" description="Basic residues" evidence="2">
    <location>
        <begin position="180"/>
        <end position="194"/>
    </location>
</feature>
<feature type="domain" description="RRM" evidence="3">
    <location>
        <begin position="431"/>
        <end position="596"/>
    </location>
</feature>
<evidence type="ECO:0000313" key="5">
    <source>
        <dbReference type="Proteomes" id="UP001498398"/>
    </source>
</evidence>
<reference evidence="4 5" key="1">
    <citation type="submission" date="2024-01" db="EMBL/GenBank/DDBJ databases">
        <title>A draft genome for the cacao thread blight pathogen Marasmiellus scandens.</title>
        <authorList>
            <person name="Baruah I.K."/>
            <person name="Leung J."/>
            <person name="Bukari Y."/>
            <person name="Amoako-Attah I."/>
            <person name="Meinhardt L.W."/>
            <person name="Bailey B.A."/>
            <person name="Cohen S.P."/>
        </authorList>
    </citation>
    <scope>NUCLEOTIDE SEQUENCE [LARGE SCALE GENOMIC DNA]</scope>
    <source>
        <strain evidence="4 5">GH-19</strain>
    </source>
</reference>
<protein>
    <submittedName>
        <fullName evidence="4">Nucleolar protein 12</fullName>
    </submittedName>
</protein>
<name>A0ABR1JS03_9AGAR</name>
<feature type="region of interest" description="Disordered" evidence="2">
    <location>
        <begin position="596"/>
        <end position="752"/>
    </location>
</feature>
<feature type="compositionally biased region" description="Basic and acidic residues" evidence="2">
    <location>
        <begin position="464"/>
        <end position="479"/>
    </location>
</feature>
<dbReference type="Proteomes" id="UP001498398">
    <property type="component" value="Unassembled WGS sequence"/>
</dbReference>
<feature type="compositionally biased region" description="Acidic residues" evidence="2">
    <location>
        <begin position="480"/>
        <end position="518"/>
    </location>
</feature>
<feature type="region of interest" description="Disordered" evidence="2">
    <location>
        <begin position="461"/>
        <end position="537"/>
    </location>
</feature>
<keyword evidence="5" id="KW-1185">Reference proteome</keyword>
<organism evidence="4 5">
    <name type="scientific">Marasmiellus scandens</name>
    <dbReference type="NCBI Taxonomy" id="2682957"/>
    <lineage>
        <taxon>Eukaryota</taxon>
        <taxon>Fungi</taxon>
        <taxon>Dikarya</taxon>
        <taxon>Basidiomycota</taxon>
        <taxon>Agaricomycotina</taxon>
        <taxon>Agaricomycetes</taxon>
        <taxon>Agaricomycetidae</taxon>
        <taxon>Agaricales</taxon>
        <taxon>Marasmiineae</taxon>
        <taxon>Omphalotaceae</taxon>
        <taxon>Marasmiellus</taxon>
    </lineage>
</organism>